<keyword evidence="6 8" id="KW-0472">Membrane</keyword>
<feature type="region of interest" description="Disordered" evidence="7">
    <location>
        <begin position="836"/>
        <end position="867"/>
    </location>
</feature>
<dbReference type="GO" id="GO:0005886">
    <property type="term" value="C:plasma membrane"/>
    <property type="evidence" value="ECO:0007669"/>
    <property type="project" value="UniProtKB-SubCell"/>
</dbReference>
<evidence type="ECO:0000256" key="1">
    <source>
        <dbReference type="ARBA" id="ARBA00004651"/>
    </source>
</evidence>
<comment type="subcellular location">
    <subcellularLocation>
        <location evidence="1">Cell membrane</location>
        <topology evidence="1">Multi-pass membrane protein</topology>
    </subcellularLocation>
</comment>
<dbReference type="InterPro" id="IPR027417">
    <property type="entry name" value="P-loop_NTPase"/>
</dbReference>
<evidence type="ECO:0000256" key="5">
    <source>
        <dbReference type="ARBA" id="ARBA00022989"/>
    </source>
</evidence>
<dbReference type="PANTHER" id="PTHR37937">
    <property type="entry name" value="CONJUGATIVE TRANSFER: DNA TRANSPORT"/>
    <property type="match status" value="1"/>
</dbReference>
<keyword evidence="4 8" id="KW-0812">Transmembrane</keyword>
<dbReference type="Pfam" id="PF02534">
    <property type="entry name" value="T4SS-DNA_transf"/>
    <property type="match status" value="1"/>
</dbReference>
<dbReference type="RefSeq" id="WP_150149941.1">
    <property type="nucleotide sequence ID" value="NZ_QSND01000007.1"/>
</dbReference>
<feature type="transmembrane region" description="Helical" evidence="8">
    <location>
        <begin position="84"/>
        <end position="102"/>
    </location>
</feature>
<evidence type="ECO:0000256" key="6">
    <source>
        <dbReference type="ARBA" id="ARBA00023136"/>
    </source>
</evidence>
<comment type="caution">
    <text evidence="9">The sequence shown here is derived from an EMBL/GenBank/DDBJ whole genome shotgun (WGS) entry which is preliminary data.</text>
</comment>
<keyword evidence="5 8" id="KW-1133">Transmembrane helix</keyword>
<feature type="transmembrane region" description="Helical" evidence="8">
    <location>
        <begin position="140"/>
        <end position="159"/>
    </location>
</feature>
<dbReference type="PANTHER" id="PTHR37937:SF1">
    <property type="entry name" value="CONJUGATIVE TRANSFER: DNA TRANSPORT"/>
    <property type="match status" value="1"/>
</dbReference>
<feature type="transmembrane region" description="Helical" evidence="8">
    <location>
        <begin position="52"/>
        <end position="72"/>
    </location>
</feature>
<evidence type="ECO:0000313" key="9">
    <source>
        <dbReference type="EMBL" id="KAA6446908.1"/>
    </source>
</evidence>
<evidence type="ECO:0000256" key="3">
    <source>
        <dbReference type="ARBA" id="ARBA00022475"/>
    </source>
</evidence>
<comment type="similarity">
    <text evidence="2">Belongs to the VirD4/TraG family.</text>
</comment>
<evidence type="ECO:0000256" key="7">
    <source>
        <dbReference type="SAM" id="MobiDB-lite"/>
    </source>
</evidence>
<feature type="transmembrane region" description="Helical" evidence="8">
    <location>
        <begin position="12"/>
        <end position="32"/>
    </location>
</feature>
<dbReference type="CDD" id="cd01127">
    <property type="entry name" value="TrwB_TraG_TraD_VirD4"/>
    <property type="match status" value="1"/>
</dbReference>
<feature type="compositionally biased region" description="Basic and acidic residues" evidence="7">
    <location>
        <begin position="836"/>
        <end position="848"/>
    </location>
</feature>
<evidence type="ECO:0000256" key="8">
    <source>
        <dbReference type="SAM" id="Phobius"/>
    </source>
</evidence>
<dbReference type="EMBL" id="QSND01000007">
    <property type="protein sequence ID" value="KAA6446908.1"/>
    <property type="molecule type" value="Genomic_DNA"/>
</dbReference>
<accession>A0A5M8RHJ4</accession>
<dbReference type="AlphaFoldDB" id="A0A5M8RHJ4"/>
<dbReference type="SUPFAM" id="SSF52540">
    <property type="entry name" value="P-loop containing nucleoside triphosphate hydrolases"/>
    <property type="match status" value="1"/>
</dbReference>
<evidence type="ECO:0000256" key="4">
    <source>
        <dbReference type="ARBA" id="ARBA00022692"/>
    </source>
</evidence>
<dbReference type="Proteomes" id="UP000324326">
    <property type="component" value="Unassembled WGS sequence"/>
</dbReference>
<organism evidence="9 10">
    <name type="scientific">Bacillus swezeyi</name>
    <dbReference type="NCBI Taxonomy" id="1925020"/>
    <lineage>
        <taxon>Bacteria</taxon>
        <taxon>Bacillati</taxon>
        <taxon>Bacillota</taxon>
        <taxon>Bacilli</taxon>
        <taxon>Bacillales</taxon>
        <taxon>Bacillaceae</taxon>
        <taxon>Bacillus</taxon>
    </lineage>
</organism>
<proteinExistence type="inferred from homology"/>
<sequence length="867" mass="99519">MDSKRHIPKTLIIILFSISLFFTVKSIFNYFSVVVKEFSNQELTFVLFGNPLSPSIVELIIATIIFIYTWLLSTKVERFKELKWKLTIFINMIVGVTVYYIWLTTAAVSNGLIPYLQAKINQIDINNVWMAVMLGNTSNLMITILFIPTAAVLLILLWVSSQYSLYSEPFIKAFQDFEFRNKLFQRFAKLEYKESEPDIVLGPDSKSKEEVIQYGKDRTLNSLIIGAIGTGKTSALVLPILNQDLYWMTKFINEYPVIYQQNDYSNIRGSYLNGISVIEPSNDLCQKVYQLVKAHNIPEEAIFYIDPTNPDTKNINVMQGPVDQVAEAVAMVVDGLSESGESNFFFEQSQRNHLKNYIYLLKLHNPEAEVIFDDLLEMYDNPQLVRKMHVRLKETFPSGYLQIEKRDERNHWKIVKQIDEWFDANLLPVSEKNGTVRRVTEGEYRGEIAYFDAQAEYVKGLRNILNDIGANKLIRRVLFGKSDFDFDRHLEYGGVLLVNTAKGELAGLSNVLGKFVLLSLQNAVFRRKPNTSTYHHILVDEFPDYIYRPFKEFPAQSRKYKTIITVVAQTISQLADKYGEMYLHTLLGALRNKMVYGDIPDYDAMLFSRIFGEKEQYEESSSEQTVSPLQENPITRAGMSYSRVKQALLSPSDLIYQEAFQCAIKIVVNNKPVPVTQINANFVPKEEFENAIKKVQTEAGELWLSDQLQFDSSSNSSLAKQSPEQEIIIDENTEFLSNHNMANEKGELDQFSIQKPEASYPLDYGNSYVSYQDFDSQNQEVLNQTSMPVQQNDLDQQGDLDQDQLNNGESELDDNAQQLLHEVLKTSNQVLLKENENREFSYTKERDGTATSSKRSNSDLDSLYDFD</sequence>
<name>A0A5M8RHJ4_9BACI</name>
<protein>
    <submittedName>
        <fullName evidence="9">Conjugal transfer protein TraG</fullName>
    </submittedName>
</protein>
<evidence type="ECO:0000256" key="2">
    <source>
        <dbReference type="ARBA" id="ARBA00008806"/>
    </source>
</evidence>
<gene>
    <name evidence="9" type="ORF">DX927_22915</name>
</gene>
<keyword evidence="3" id="KW-1003">Cell membrane</keyword>
<dbReference type="Gene3D" id="3.40.50.300">
    <property type="entry name" value="P-loop containing nucleotide triphosphate hydrolases"/>
    <property type="match status" value="1"/>
</dbReference>
<dbReference type="InterPro" id="IPR003688">
    <property type="entry name" value="TraG/VirD4"/>
</dbReference>
<dbReference type="InterPro" id="IPR051539">
    <property type="entry name" value="T4SS-coupling_protein"/>
</dbReference>
<evidence type="ECO:0000313" key="10">
    <source>
        <dbReference type="Proteomes" id="UP000324326"/>
    </source>
</evidence>
<reference evidence="9 10" key="1">
    <citation type="submission" date="2018-08" db="EMBL/GenBank/DDBJ databases">
        <title>Bacillus phenotypic plasticity.</title>
        <authorList>
            <person name="Hurtado E."/>
        </authorList>
    </citation>
    <scope>NUCLEOTIDE SEQUENCE [LARGE SCALE GENOMIC DNA]</scope>
    <source>
        <strain evidence="9 10">427</strain>
    </source>
</reference>